<dbReference type="RefSeq" id="WP_093119591.1">
    <property type="nucleotide sequence ID" value="NZ_FODS01000019.1"/>
</dbReference>
<evidence type="ECO:0000256" key="1">
    <source>
        <dbReference type="ARBA" id="ARBA00022729"/>
    </source>
</evidence>
<sequence>MIHRLIFVVLAFLGSATLAQDAAPVEKAAPIEEAPLIRDGVGVDLKDFLWISRPIVVFADGPTDPSFIQQIELLKERPEALRDRDVIVFTDTEPSERSALRQRFRPRGFMMVLVGKDGTVYLRKPLPWDVREITRSIDKLPLRQQEVRDRREED</sequence>
<keyword evidence="1 2" id="KW-0732">Signal</keyword>
<evidence type="ECO:0000259" key="3">
    <source>
        <dbReference type="Pfam" id="PF13778"/>
    </source>
</evidence>
<keyword evidence="5" id="KW-1185">Reference proteome</keyword>
<gene>
    <name evidence="4" type="ORF">SAMN04490248_11974</name>
</gene>
<accession>A0A1H8UEQ1</accession>
<proteinExistence type="predicted"/>
<dbReference type="OrthoDB" id="7362103at2"/>
<dbReference type="Pfam" id="PF13778">
    <property type="entry name" value="DUF4174"/>
    <property type="match status" value="1"/>
</dbReference>
<reference evidence="4 5" key="1">
    <citation type="submission" date="2016-10" db="EMBL/GenBank/DDBJ databases">
        <authorList>
            <person name="de Groot N.N."/>
        </authorList>
    </citation>
    <scope>NUCLEOTIDE SEQUENCE [LARGE SCALE GENOMIC DNA]</scope>
    <source>
        <strain evidence="4 5">DSM 27842</strain>
    </source>
</reference>
<evidence type="ECO:0000313" key="5">
    <source>
        <dbReference type="Proteomes" id="UP000198893"/>
    </source>
</evidence>
<dbReference type="EMBL" id="FODS01000019">
    <property type="protein sequence ID" value="SEP01344.1"/>
    <property type="molecule type" value="Genomic_DNA"/>
</dbReference>
<dbReference type="AlphaFoldDB" id="A0A1H8UEQ1"/>
<name>A0A1H8UEQ1_9RHOB</name>
<feature type="chain" id="PRO_5011434644" description="DUF4174 domain-containing protein" evidence="2">
    <location>
        <begin position="20"/>
        <end position="154"/>
    </location>
</feature>
<dbReference type="InterPro" id="IPR025232">
    <property type="entry name" value="DUF4174"/>
</dbReference>
<feature type="domain" description="DUF4174" evidence="3">
    <location>
        <begin position="45"/>
        <end position="146"/>
    </location>
</feature>
<feature type="signal peptide" evidence="2">
    <location>
        <begin position="1"/>
        <end position="19"/>
    </location>
</feature>
<organism evidence="4 5">
    <name type="scientific">Salinihabitans flavidus</name>
    <dbReference type="NCBI Taxonomy" id="569882"/>
    <lineage>
        <taxon>Bacteria</taxon>
        <taxon>Pseudomonadati</taxon>
        <taxon>Pseudomonadota</taxon>
        <taxon>Alphaproteobacteria</taxon>
        <taxon>Rhodobacterales</taxon>
        <taxon>Roseobacteraceae</taxon>
        <taxon>Salinihabitans</taxon>
    </lineage>
</organism>
<evidence type="ECO:0000256" key="2">
    <source>
        <dbReference type="SAM" id="SignalP"/>
    </source>
</evidence>
<protein>
    <recommendedName>
        <fullName evidence="3">DUF4174 domain-containing protein</fullName>
    </recommendedName>
</protein>
<dbReference type="Proteomes" id="UP000198893">
    <property type="component" value="Unassembled WGS sequence"/>
</dbReference>
<evidence type="ECO:0000313" key="4">
    <source>
        <dbReference type="EMBL" id="SEP01344.1"/>
    </source>
</evidence>
<dbReference type="STRING" id="569882.SAMN04490248_11974"/>